<sequence length="87" mass="10551">MISHIDIDCFNLNSFMRKIKTKYEELKLLRQNAYKNASLDLKMRYKTKEKLIENDNSDIDKKLSRGEEWITKKFKTLKNGIRRILQR</sequence>
<reference evidence="1 2" key="1">
    <citation type="journal article" date="2016" name="Nat. Commun.">
        <title>Thousands of microbial genomes shed light on interconnected biogeochemical processes in an aquifer system.</title>
        <authorList>
            <person name="Anantharaman K."/>
            <person name="Brown C.T."/>
            <person name="Hug L.A."/>
            <person name="Sharon I."/>
            <person name="Castelle C.J."/>
            <person name="Probst A.J."/>
            <person name="Thomas B.C."/>
            <person name="Singh A."/>
            <person name="Wilkins M.J."/>
            <person name="Karaoz U."/>
            <person name="Brodie E.L."/>
            <person name="Williams K.H."/>
            <person name="Hubbard S.S."/>
            <person name="Banfield J.F."/>
        </authorList>
    </citation>
    <scope>NUCLEOTIDE SEQUENCE [LARGE SCALE GENOMIC DNA]</scope>
</reference>
<dbReference type="AlphaFoldDB" id="A0A1F5VUD2"/>
<organism evidence="1 2">
    <name type="scientific">Candidatus Fischerbacteria bacterium RBG_13_37_8</name>
    <dbReference type="NCBI Taxonomy" id="1817863"/>
    <lineage>
        <taxon>Bacteria</taxon>
        <taxon>Candidatus Fischeribacteriota</taxon>
    </lineage>
</organism>
<comment type="caution">
    <text evidence="1">The sequence shown here is derived from an EMBL/GenBank/DDBJ whole genome shotgun (WGS) entry which is preliminary data.</text>
</comment>
<protein>
    <submittedName>
        <fullName evidence="1">Uncharacterized protein</fullName>
    </submittedName>
</protein>
<dbReference type="STRING" id="1817863.A2Y62_04725"/>
<evidence type="ECO:0000313" key="1">
    <source>
        <dbReference type="EMBL" id="OGF67072.1"/>
    </source>
</evidence>
<name>A0A1F5VUD2_9BACT</name>
<evidence type="ECO:0000313" key="2">
    <source>
        <dbReference type="Proteomes" id="UP000178943"/>
    </source>
</evidence>
<dbReference type="EMBL" id="MFGW01000071">
    <property type="protein sequence ID" value="OGF67072.1"/>
    <property type="molecule type" value="Genomic_DNA"/>
</dbReference>
<gene>
    <name evidence="1" type="ORF">A2Y62_04725</name>
</gene>
<proteinExistence type="predicted"/>
<accession>A0A1F5VUD2</accession>
<dbReference type="Proteomes" id="UP000178943">
    <property type="component" value="Unassembled WGS sequence"/>
</dbReference>